<gene>
    <name evidence="10" type="ORF">HMPREF9439_02640</name>
</gene>
<comment type="cofactor">
    <cofactor evidence="2">
        <name>Mg(2+)</name>
        <dbReference type="ChEBI" id="CHEBI:18420"/>
    </cofactor>
</comment>
<dbReference type="Proteomes" id="UP000005156">
    <property type="component" value="Unassembled WGS sequence"/>
</dbReference>
<dbReference type="InterPro" id="IPR020084">
    <property type="entry name" value="NUDIX_hydrolase_CS"/>
</dbReference>
<dbReference type="RefSeq" id="WP_008865063.1">
    <property type="nucleotide sequence ID" value="NZ_GL883762.1"/>
</dbReference>
<dbReference type="GeneID" id="43349908"/>
<dbReference type="SUPFAM" id="SSF55811">
    <property type="entry name" value="Nudix"/>
    <property type="match status" value="1"/>
</dbReference>
<dbReference type="PANTHER" id="PTHR11839:SF18">
    <property type="entry name" value="NUDIX HYDROLASE DOMAIN-CONTAINING PROTEIN"/>
    <property type="match status" value="1"/>
</dbReference>
<feature type="domain" description="Nudix hydrolase" evidence="9">
    <location>
        <begin position="68"/>
        <end position="197"/>
    </location>
</feature>
<dbReference type="EMBL" id="AFBP01000097">
    <property type="protein sequence ID" value="EGG50415.1"/>
    <property type="molecule type" value="Genomic_DNA"/>
</dbReference>
<evidence type="ECO:0000256" key="2">
    <source>
        <dbReference type="ARBA" id="ARBA00001946"/>
    </source>
</evidence>
<dbReference type="GO" id="GO:0019693">
    <property type="term" value="P:ribose phosphate metabolic process"/>
    <property type="evidence" value="ECO:0007669"/>
    <property type="project" value="TreeGrafter"/>
</dbReference>
<evidence type="ECO:0000313" key="11">
    <source>
        <dbReference type="Proteomes" id="UP000005156"/>
    </source>
</evidence>
<evidence type="ECO:0000256" key="7">
    <source>
        <dbReference type="ARBA" id="ARBA00032272"/>
    </source>
</evidence>
<dbReference type="Gene3D" id="3.90.79.10">
    <property type="entry name" value="Nucleoside Triphosphate Pyrophosphohydrolase"/>
    <property type="match status" value="1"/>
</dbReference>
<dbReference type="AlphaFoldDB" id="F3QNV3"/>
<name>F3QNV3_9BURK</name>
<comment type="similarity">
    <text evidence="3">Belongs to the Nudix hydrolase family. NudK subfamily.</text>
</comment>
<evidence type="ECO:0000256" key="6">
    <source>
        <dbReference type="ARBA" id="ARBA00032162"/>
    </source>
</evidence>
<proteinExistence type="inferred from homology"/>
<evidence type="ECO:0000256" key="8">
    <source>
        <dbReference type="SAM" id="MobiDB-lite"/>
    </source>
</evidence>
<keyword evidence="11" id="KW-1185">Reference proteome</keyword>
<dbReference type="InterPro" id="IPR015797">
    <property type="entry name" value="NUDIX_hydrolase-like_dom_sf"/>
</dbReference>
<evidence type="ECO:0000256" key="4">
    <source>
        <dbReference type="ARBA" id="ARBA00016377"/>
    </source>
</evidence>
<evidence type="ECO:0000256" key="1">
    <source>
        <dbReference type="ARBA" id="ARBA00000847"/>
    </source>
</evidence>
<protein>
    <recommendedName>
        <fullName evidence="4">GDP-mannose pyrophosphatase</fullName>
    </recommendedName>
    <alternativeName>
        <fullName evidence="6">GDP-mannose hydrolase</fullName>
    </alternativeName>
    <alternativeName>
        <fullName evidence="7">GDPMK</fullName>
    </alternativeName>
</protein>
<feature type="region of interest" description="Disordered" evidence="8">
    <location>
        <begin position="1"/>
        <end position="30"/>
    </location>
</feature>
<feature type="compositionally biased region" description="Polar residues" evidence="8">
    <location>
        <begin position="1"/>
        <end position="11"/>
    </location>
</feature>
<dbReference type="PROSITE" id="PS00893">
    <property type="entry name" value="NUDIX_BOX"/>
    <property type="match status" value="1"/>
</dbReference>
<sequence>MSTWNTTTGSEKNLPIKRGTNMQQKDPGKDPLAEKLLESGIAYKGSFLQLHRDTVKTPDGVVTTREYLHHPGASMIIPMLEDGSVILERQYRHPLRRNFLEFPAGKLNPGESPYNCAKRELIEETGYEAQFWKKLGRFNNAIGYSDEEITVFYASDLKYVGQNLDAGEVLDVITLPFPEVLRQCLSGEITDVKTIVGAFWLENFLKTQKKSE</sequence>
<keyword evidence="5 10" id="KW-0378">Hydrolase</keyword>
<organism evidence="10 11">
    <name type="scientific">Parasutterella excrementihominis YIT 11859</name>
    <dbReference type="NCBI Taxonomy" id="762966"/>
    <lineage>
        <taxon>Bacteria</taxon>
        <taxon>Pseudomonadati</taxon>
        <taxon>Pseudomonadota</taxon>
        <taxon>Betaproteobacteria</taxon>
        <taxon>Burkholderiales</taxon>
        <taxon>Sutterellaceae</taxon>
        <taxon>Parasutterella</taxon>
    </lineage>
</organism>
<dbReference type="CDD" id="cd24159">
    <property type="entry name" value="NUDIX_ADPRase_NudF"/>
    <property type="match status" value="1"/>
</dbReference>
<evidence type="ECO:0000313" key="10">
    <source>
        <dbReference type="EMBL" id="EGG50415.1"/>
    </source>
</evidence>
<comment type="caution">
    <text evidence="10">The sequence shown here is derived from an EMBL/GenBank/DDBJ whole genome shotgun (WGS) entry which is preliminary data.</text>
</comment>
<dbReference type="InterPro" id="IPR000086">
    <property type="entry name" value="NUDIX_hydrolase_dom"/>
</dbReference>
<dbReference type="PROSITE" id="PS51462">
    <property type="entry name" value="NUDIX"/>
    <property type="match status" value="1"/>
</dbReference>
<dbReference type="PANTHER" id="PTHR11839">
    <property type="entry name" value="UDP/ADP-SUGAR PYROPHOSPHATASE"/>
    <property type="match status" value="1"/>
</dbReference>
<dbReference type="HOGENOM" id="CLU_062658_5_0_4"/>
<accession>F3QNV3</accession>
<evidence type="ECO:0000259" key="9">
    <source>
        <dbReference type="PROSITE" id="PS51462"/>
    </source>
</evidence>
<dbReference type="eggNOG" id="COG0494">
    <property type="taxonomic scope" value="Bacteria"/>
</dbReference>
<evidence type="ECO:0000256" key="3">
    <source>
        <dbReference type="ARBA" id="ARBA00007275"/>
    </source>
</evidence>
<reference evidence="10 11" key="1">
    <citation type="submission" date="2011-02" db="EMBL/GenBank/DDBJ databases">
        <authorList>
            <person name="Weinstock G."/>
            <person name="Sodergren E."/>
            <person name="Clifton S."/>
            <person name="Fulton L."/>
            <person name="Fulton B."/>
            <person name="Courtney L."/>
            <person name="Fronick C."/>
            <person name="Harrison M."/>
            <person name="Strong C."/>
            <person name="Farmer C."/>
            <person name="Delahaunty K."/>
            <person name="Markovic C."/>
            <person name="Hall O."/>
            <person name="Minx P."/>
            <person name="Tomlinson C."/>
            <person name="Mitreva M."/>
            <person name="Hou S."/>
            <person name="Chen J."/>
            <person name="Wollam A."/>
            <person name="Pepin K.H."/>
            <person name="Johnson M."/>
            <person name="Bhonagiri V."/>
            <person name="Zhang X."/>
            <person name="Suruliraj S."/>
            <person name="Warren W."/>
            <person name="Chinwalla A."/>
            <person name="Mardis E.R."/>
            <person name="Wilson R.K."/>
        </authorList>
    </citation>
    <scope>NUCLEOTIDE SEQUENCE [LARGE SCALE GENOMIC DNA]</scope>
    <source>
        <strain evidence="10 11">YIT 11859</strain>
    </source>
</reference>
<comment type="catalytic activity">
    <reaction evidence="1">
        <text>GDP-alpha-D-mannose + H2O = alpha-D-mannose 1-phosphate + GMP + 2 H(+)</text>
        <dbReference type="Rhea" id="RHEA:27978"/>
        <dbReference type="ChEBI" id="CHEBI:15377"/>
        <dbReference type="ChEBI" id="CHEBI:15378"/>
        <dbReference type="ChEBI" id="CHEBI:57527"/>
        <dbReference type="ChEBI" id="CHEBI:58115"/>
        <dbReference type="ChEBI" id="CHEBI:58409"/>
    </reaction>
</comment>
<evidence type="ECO:0000256" key="5">
    <source>
        <dbReference type="ARBA" id="ARBA00022801"/>
    </source>
</evidence>
<dbReference type="GO" id="GO:0006753">
    <property type="term" value="P:nucleoside phosphate metabolic process"/>
    <property type="evidence" value="ECO:0007669"/>
    <property type="project" value="TreeGrafter"/>
</dbReference>
<dbReference type="Pfam" id="PF00293">
    <property type="entry name" value="NUDIX"/>
    <property type="match status" value="1"/>
</dbReference>
<dbReference type="GO" id="GO:0016787">
    <property type="term" value="F:hydrolase activity"/>
    <property type="evidence" value="ECO:0007669"/>
    <property type="project" value="UniProtKB-KW"/>
</dbReference>
<dbReference type="OrthoDB" id="9806150at2"/>